<dbReference type="AlphaFoldDB" id="A0AAX1L9K9"/>
<dbReference type="RefSeq" id="WP_204098589.1">
    <property type="nucleotide sequence ID" value="NZ_CP069534.1"/>
</dbReference>
<protein>
    <submittedName>
        <fullName evidence="1">Uncharacterized protein</fullName>
    </submittedName>
</protein>
<sequence>MELLGVAKDYVYGEINVPGCDTANLLCYSVKILASGVVAHEVHLEARIIYAESLHTRAGVEQRNFAELPTVHVANTVYRGNLRHDGFGDV</sequence>
<proteinExistence type="predicted"/>
<dbReference type="Proteomes" id="UP000617681">
    <property type="component" value="Chromosome"/>
</dbReference>
<name>A0AAX1L9K9_9CORY</name>
<gene>
    <name evidence="1" type="ORF">I6J21_02605</name>
</gene>
<organism evidence="1 2">
    <name type="scientific">Corynebacterium glucuronolyticum</name>
    <dbReference type="NCBI Taxonomy" id="39791"/>
    <lineage>
        <taxon>Bacteria</taxon>
        <taxon>Bacillati</taxon>
        <taxon>Actinomycetota</taxon>
        <taxon>Actinomycetes</taxon>
        <taxon>Mycobacteriales</taxon>
        <taxon>Corynebacteriaceae</taxon>
        <taxon>Corynebacterium</taxon>
    </lineage>
</organism>
<accession>A0AAX1L9K9</accession>
<evidence type="ECO:0000313" key="2">
    <source>
        <dbReference type="Proteomes" id="UP000617681"/>
    </source>
</evidence>
<reference evidence="1" key="1">
    <citation type="submission" date="2021-02" db="EMBL/GenBank/DDBJ databases">
        <title>FDA dAtabase for Regulatory Grade micrObial Sequences (FDA-ARGOS): Supporting development and validation of Infectious Disease Dx tests.</title>
        <authorList>
            <person name="Sproer C."/>
            <person name="Gronow S."/>
            <person name="Severitt S."/>
            <person name="Schroder I."/>
            <person name="Tallon L."/>
            <person name="Sadzewicz L."/>
            <person name="Zhao X."/>
            <person name="Boylan J."/>
            <person name="Ott S."/>
            <person name="Bowen H."/>
            <person name="Vavikolanu K."/>
            <person name="Mehta A."/>
            <person name="Aluvathingal J."/>
            <person name="Nadendla S."/>
            <person name="Lowell S."/>
            <person name="Myers T."/>
            <person name="Yan Y."/>
            <person name="Sichtig H."/>
        </authorList>
    </citation>
    <scope>NUCLEOTIDE SEQUENCE</scope>
    <source>
        <strain evidence="1">FDAARGOS_1191</strain>
    </source>
</reference>
<evidence type="ECO:0000313" key="1">
    <source>
        <dbReference type="EMBL" id="QRP71065.1"/>
    </source>
</evidence>
<dbReference type="EMBL" id="CP069534">
    <property type="protein sequence ID" value="QRP71065.1"/>
    <property type="molecule type" value="Genomic_DNA"/>
</dbReference>